<dbReference type="InterPro" id="IPR051716">
    <property type="entry name" value="Plant_RL_S/T_kinase"/>
</dbReference>
<dbReference type="EMBL" id="HBIN01003042">
    <property type="protein sequence ID" value="CAE0431736.1"/>
    <property type="molecule type" value="Transcribed_RNA"/>
</dbReference>
<keyword evidence="3 7" id="KW-0732">Signal</keyword>
<evidence type="ECO:0000256" key="4">
    <source>
        <dbReference type="ARBA" id="ARBA00022737"/>
    </source>
</evidence>
<dbReference type="Pfam" id="PF00560">
    <property type="entry name" value="LRR_1"/>
    <property type="match status" value="1"/>
</dbReference>
<keyword evidence="5" id="KW-0547">Nucleotide-binding</keyword>
<dbReference type="PANTHER" id="PTHR48053">
    <property type="entry name" value="LEUCINE RICH REPEAT FAMILY PROTEIN, EXPRESSED"/>
    <property type="match status" value="1"/>
</dbReference>
<evidence type="ECO:0000256" key="1">
    <source>
        <dbReference type="ARBA" id="ARBA00004167"/>
    </source>
</evidence>
<keyword evidence="2" id="KW-0433">Leucine-rich repeat</keyword>
<evidence type="ECO:0000256" key="3">
    <source>
        <dbReference type="ARBA" id="ARBA00022729"/>
    </source>
</evidence>
<dbReference type="InterPro" id="IPR032675">
    <property type="entry name" value="LRR_dom_sf"/>
</dbReference>
<protein>
    <recommendedName>
        <fullName evidence="9">L domain-like protein</fullName>
    </recommendedName>
</protein>
<sequence length="225" mass="24968">MTLFLSSIVATLFLGMVVAQAPSEWTCEPSYNYWCDCNCDPDCDIQPVCYCGKGYPPQACGIYIGRRFFLIQGFWDYFLHSDQQLTGSVPSAIAKFVSLRELRLDNNHLTGRIPSEIGMMSLTALDLSSNRLTGSIPSQIGMLSSLEMLVLDRNQLTGRLPSEIGMMSSLTSLWLSSNRLAGDVPSEIAIMSSLWDLRLGNNQLTTLPSEMGMMQSLYSLYVSMI</sequence>
<gene>
    <name evidence="8" type="ORF">ASTO00021_LOCUS2073</name>
</gene>
<feature type="signal peptide" evidence="7">
    <location>
        <begin position="1"/>
        <end position="19"/>
    </location>
</feature>
<proteinExistence type="predicted"/>
<dbReference type="GO" id="GO:0005524">
    <property type="term" value="F:ATP binding"/>
    <property type="evidence" value="ECO:0007669"/>
    <property type="project" value="UniProtKB-KW"/>
</dbReference>
<dbReference type="Gene3D" id="3.80.10.10">
    <property type="entry name" value="Ribonuclease Inhibitor"/>
    <property type="match status" value="1"/>
</dbReference>
<name>A0A7S3LJF5_9STRA</name>
<dbReference type="PANTHER" id="PTHR48053:SF71">
    <property type="entry name" value="LEUCINE RICH REPEAT FAMILY PROTEIN, EXPRESSED"/>
    <property type="match status" value="1"/>
</dbReference>
<dbReference type="SMART" id="SM00369">
    <property type="entry name" value="LRR_TYP"/>
    <property type="match status" value="3"/>
</dbReference>
<dbReference type="GO" id="GO:0016020">
    <property type="term" value="C:membrane"/>
    <property type="evidence" value="ECO:0007669"/>
    <property type="project" value="UniProtKB-SubCell"/>
</dbReference>
<evidence type="ECO:0000256" key="6">
    <source>
        <dbReference type="ARBA" id="ARBA00022840"/>
    </source>
</evidence>
<dbReference type="AlphaFoldDB" id="A0A7S3LJF5"/>
<keyword evidence="4" id="KW-0677">Repeat</keyword>
<evidence type="ECO:0000313" key="8">
    <source>
        <dbReference type="EMBL" id="CAE0431736.1"/>
    </source>
</evidence>
<organism evidence="8">
    <name type="scientific">Aplanochytrium stocchinoi</name>
    <dbReference type="NCBI Taxonomy" id="215587"/>
    <lineage>
        <taxon>Eukaryota</taxon>
        <taxon>Sar</taxon>
        <taxon>Stramenopiles</taxon>
        <taxon>Bigyra</taxon>
        <taxon>Labyrinthulomycetes</taxon>
        <taxon>Thraustochytrida</taxon>
        <taxon>Thraustochytriidae</taxon>
        <taxon>Aplanochytrium</taxon>
    </lineage>
</organism>
<dbReference type="Pfam" id="PF13855">
    <property type="entry name" value="LRR_8"/>
    <property type="match status" value="1"/>
</dbReference>
<reference evidence="8" key="1">
    <citation type="submission" date="2021-01" db="EMBL/GenBank/DDBJ databases">
        <authorList>
            <person name="Corre E."/>
            <person name="Pelletier E."/>
            <person name="Niang G."/>
            <person name="Scheremetjew M."/>
            <person name="Finn R."/>
            <person name="Kale V."/>
            <person name="Holt S."/>
            <person name="Cochrane G."/>
            <person name="Meng A."/>
            <person name="Brown T."/>
            <person name="Cohen L."/>
        </authorList>
    </citation>
    <scope>NUCLEOTIDE SEQUENCE</scope>
    <source>
        <strain evidence="8">GSBS06</strain>
    </source>
</reference>
<dbReference type="InterPro" id="IPR003591">
    <property type="entry name" value="Leu-rich_rpt_typical-subtyp"/>
</dbReference>
<comment type="subcellular location">
    <subcellularLocation>
        <location evidence="1">Membrane</location>
        <topology evidence="1">Single-pass membrane protein</topology>
    </subcellularLocation>
</comment>
<accession>A0A7S3LJF5</accession>
<dbReference type="PRINTS" id="PR00019">
    <property type="entry name" value="LEURICHRPT"/>
</dbReference>
<dbReference type="FunFam" id="3.80.10.10:FF:000383">
    <property type="entry name" value="Leucine-rich repeat receptor protein kinase EMS1"/>
    <property type="match status" value="1"/>
</dbReference>
<evidence type="ECO:0000256" key="5">
    <source>
        <dbReference type="ARBA" id="ARBA00022741"/>
    </source>
</evidence>
<evidence type="ECO:0000256" key="2">
    <source>
        <dbReference type="ARBA" id="ARBA00022614"/>
    </source>
</evidence>
<keyword evidence="6" id="KW-0067">ATP-binding</keyword>
<dbReference type="SUPFAM" id="SSF52058">
    <property type="entry name" value="L domain-like"/>
    <property type="match status" value="1"/>
</dbReference>
<feature type="chain" id="PRO_5030739617" description="L domain-like protein" evidence="7">
    <location>
        <begin position="20"/>
        <end position="225"/>
    </location>
</feature>
<dbReference type="PROSITE" id="PS51450">
    <property type="entry name" value="LRR"/>
    <property type="match status" value="1"/>
</dbReference>
<evidence type="ECO:0000256" key="7">
    <source>
        <dbReference type="SAM" id="SignalP"/>
    </source>
</evidence>
<evidence type="ECO:0008006" key="9">
    <source>
        <dbReference type="Google" id="ProtNLM"/>
    </source>
</evidence>
<dbReference type="InterPro" id="IPR001611">
    <property type="entry name" value="Leu-rich_rpt"/>
</dbReference>